<feature type="transmembrane region" description="Helical" evidence="6">
    <location>
        <begin position="277"/>
        <end position="295"/>
    </location>
</feature>
<feature type="transmembrane region" description="Helical" evidence="6">
    <location>
        <begin position="252"/>
        <end position="271"/>
    </location>
</feature>
<feature type="transmembrane region" description="Helical" evidence="6">
    <location>
        <begin position="216"/>
        <end position="240"/>
    </location>
</feature>
<dbReference type="EMBL" id="LUCV01000008">
    <property type="protein sequence ID" value="OAI94014.1"/>
    <property type="molecule type" value="Genomic_DNA"/>
</dbReference>
<dbReference type="InterPro" id="IPR000620">
    <property type="entry name" value="EamA_dom"/>
</dbReference>
<evidence type="ECO:0000256" key="3">
    <source>
        <dbReference type="ARBA" id="ARBA00022692"/>
    </source>
</evidence>
<feature type="domain" description="EamA" evidence="7">
    <location>
        <begin position="15"/>
        <end position="142"/>
    </location>
</feature>
<feature type="transmembrane region" description="Helical" evidence="6">
    <location>
        <begin position="191"/>
        <end position="210"/>
    </location>
</feature>
<dbReference type="RefSeq" id="WP_064301939.1">
    <property type="nucleotide sequence ID" value="NZ_LUCV01000008.1"/>
</dbReference>
<dbReference type="SUPFAM" id="SSF103481">
    <property type="entry name" value="Multidrug resistance efflux transporter EmrE"/>
    <property type="match status" value="2"/>
</dbReference>
<name>A0A177SST3_PSEPU</name>
<gene>
    <name evidence="8" type="ORF">AYO28_11025</name>
</gene>
<feature type="transmembrane region" description="Helical" evidence="6">
    <location>
        <begin position="73"/>
        <end position="94"/>
    </location>
</feature>
<dbReference type="Pfam" id="PF00892">
    <property type="entry name" value="EamA"/>
    <property type="match status" value="2"/>
</dbReference>
<evidence type="ECO:0000256" key="1">
    <source>
        <dbReference type="ARBA" id="ARBA00004141"/>
    </source>
</evidence>
<keyword evidence="3 6" id="KW-0812">Transmembrane</keyword>
<evidence type="ECO:0000259" key="7">
    <source>
        <dbReference type="Pfam" id="PF00892"/>
    </source>
</evidence>
<dbReference type="AlphaFoldDB" id="A0A177SST3"/>
<feature type="domain" description="EamA" evidence="7">
    <location>
        <begin position="158"/>
        <end position="294"/>
    </location>
</feature>
<sequence>MSDARRNPDAFAFQVMLGLCLIWGIQQVVVKMAAADIAPVMQAATRSGISALLVGLLMCWRGGWEQLGTTWKAGLLAGALFGLEFLFIAEGLLLTSAAHMSVFLYTAPVFTALGLHFSLPSERLRPLQWLGILLSFCGIAVAFAGGLSLQDLNGPMLLGDAFGVLAGAAWGATTVVVRCSRLSEAPATLTLFYQLAVGFVGLLLIAAFSGKITHVALTPIAIGSVLFQALVVSFFSYLTWFWLLRKYLASNLAVFSFVTPIFGVTFGVLLLDEPLSANFVLGAICVLLGIVLVSAEQWVRRRLRTLLGQR</sequence>
<feature type="transmembrane region" description="Helical" evidence="6">
    <location>
        <begin position="12"/>
        <end position="34"/>
    </location>
</feature>
<dbReference type="InterPro" id="IPR050638">
    <property type="entry name" value="AA-Vitamin_Transporters"/>
</dbReference>
<comment type="similarity">
    <text evidence="2">Belongs to the EamA transporter family.</text>
</comment>
<accession>A0A177SST3</accession>
<feature type="transmembrane region" description="Helical" evidence="6">
    <location>
        <begin position="161"/>
        <end position="179"/>
    </location>
</feature>
<evidence type="ECO:0000256" key="4">
    <source>
        <dbReference type="ARBA" id="ARBA00022989"/>
    </source>
</evidence>
<reference evidence="8 9" key="1">
    <citation type="submission" date="2016-03" db="EMBL/GenBank/DDBJ databases">
        <title>Draft Genome Assembly of Pseudomonas putida strain CBF10-2.</title>
        <authorList>
            <person name="Iyer R.S."/>
            <person name="Damania A."/>
        </authorList>
    </citation>
    <scope>NUCLEOTIDE SEQUENCE [LARGE SCALE GENOMIC DNA]</scope>
    <source>
        <strain evidence="8 9">CBF10-2</strain>
    </source>
</reference>
<comment type="caution">
    <text evidence="8">The sequence shown here is derived from an EMBL/GenBank/DDBJ whole genome shotgun (WGS) entry which is preliminary data.</text>
</comment>
<dbReference type="Proteomes" id="UP000077752">
    <property type="component" value="Unassembled WGS sequence"/>
</dbReference>
<feature type="transmembrane region" description="Helical" evidence="6">
    <location>
        <begin position="100"/>
        <end position="117"/>
    </location>
</feature>
<evidence type="ECO:0000256" key="2">
    <source>
        <dbReference type="ARBA" id="ARBA00007362"/>
    </source>
</evidence>
<proteinExistence type="inferred from homology"/>
<evidence type="ECO:0000256" key="5">
    <source>
        <dbReference type="ARBA" id="ARBA00023136"/>
    </source>
</evidence>
<dbReference type="PANTHER" id="PTHR32322:SF2">
    <property type="entry name" value="EAMA DOMAIN-CONTAINING PROTEIN"/>
    <property type="match status" value="1"/>
</dbReference>
<keyword evidence="4 6" id="KW-1133">Transmembrane helix</keyword>
<dbReference type="InterPro" id="IPR037185">
    <property type="entry name" value="EmrE-like"/>
</dbReference>
<feature type="transmembrane region" description="Helical" evidence="6">
    <location>
        <begin position="40"/>
        <end position="61"/>
    </location>
</feature>
<feature type="transmembrane region" description="Helical" evidence="6">
    <location>
        <begin position="129"/>
        <end position="149"/>
    </location>
</feature>
<dbReference type="PANTHER" id="PTHR32322">
    <property type="entry name" value="INNER MEMBRANE TRANSPORTER"/>
    <property type="match status" value="1"/>
</dbReference>
<evidence type="ECO:0000313" key="8">
    <source>
        <dbReference type="EMBL" id="OAI94014.1"/>
    </source>
</evidence>
<organism evidence="8 9">
    <name type="scientific">Pseudomonas putida</name>
    <name type="common">Arthrobacter siderocapsulatus</name>
    <dbReference type="NCBI Taxonomy" id="303"/>
    <lineage>
        <taxon>Bacteria</taxon>
        <taxon>Pseudomonadati</taxon>
        <taxon>Pseudomonadota</taxon>
        <taxon>Gammaproteobacteria</taxon>
        <taxon>Pseudomonadales</taxon>
        <taxon>Pseudomonadaceae</taxon>
        <taxon>Pseudomonas</taxon>
    </lineage>
</organism>
<evidence type="ECO:0000313" key="9">
    <source>
        <dbReference type="Proteomes" id="UP000077752"/>
    </source>
</evidence>
<evidence type="ECO:0000256" key="6">
    <source>
        <dbReference type="SAM" id="Phobius"/>
    </source>
</evidence>
<protein>
    <recommendedName>
        <fullName evidence="7">EamA domain-containing protein</fullName>
    </recommendedName>
</protein>
<dbReference type="GO" id="GO:0016020">
    <property type="term" value="C:membrane"/>
    <property type="evidence" value="ECO:0007669"/>
    <property type="project" value="UniProtKB-SubCell"/>
</dbReference>
<keyword evidence="5 6" id="KW-0472">Membrane</keyword>
<comment type="subcellular location">
    <subcellularLocation>
        <location evidence="1">Membrane</location>
        <topology evidence="1">Multi-pass membrane protein</topology>
    </subcellularLocation>
</comment>